<evidence type="ECO:0000313" key="2">
    <source>
        <dbReference type="Proteomes" id="UP001054837"/>
    </source>
</evidence>
<accession>A0AAV4Q845</accession>
<protein>
    <submittedName>
        <fullName evidence="1">Uncharacterized protein</fullName>
    </submittedName>
</protein>
<organism evidence="1 2">
    <name type="scientific">Caerostris darwini</name>
    <dbReference type="NCBI Taxonomy" id="1538125"/>
    <lineage>
        <taxon>Eukaryota</taxon>
        <taxon>Metazoa</taxon>
        <taxon>Ecdysozoa</taxon>
        <taxon>Arthropoda</taxon>
        <taxon>Chelicerata</taxon>
        <taxon>Arachnida</taxon>
        <taxon>Araneae</taxon>
        <taxon>Araneomorphae</taxon>
        <taxon>Entelegynae</taxon>
        <taxon>Araneoidea</taxon>
        <taxon>Araneidae</taxon>
        <taxon>Caerostris</taxon>
    </lineage>
</organism>
<dbReference type="AlphaFoldDB" id="A0AAV4Q845"/>
<name>A0AAV4Q845_9ARAC</name>
<dbReference type="EMBL" id="BPLQ01003930">
    <property type="protein sequence ID" value="GIY04494.1"/>
    <property type="molecule type" value="Genomic_DNA"/>
</dbReference>
<proteinExistence type="predicted"/>
<reference evidence="1 2" key="1">
    <citation type="submission" date="2021-06" db="EMBL/GenBank/DDBJ databases">
        <title>Caerostris darwini draft genome.</title>
        <authorList>
            <person name="Kono N."/>
            <person name="Arakawa K."/>
        </authorList>
    </citation>
    <scope>NUCLEOTIDE SEQUENCE [LARGE SCALE GENOMIC DNA]</scope>
</reference>
<comment type="caution">
    <text evidence="1">The sequence shown here is derived from an EMBL/GenBank/DDBJ whole genome shotgun (WGS) entry which is preliminary data.</text>
</comment>
<sequence length="83" mass="9275">MALVTAFVYLHFNSYDEQRSPVAGRDYRSRHVIEGRFFPGCHAPLPSSSMHQRFQGPSSGACLKGRDESGKTAFVLLSRKCLL</sequence>
<evidence type="ECO:0000313" key="1">
    <source>
        <dbReference type="EMBL" id="GIY04494.1"/>
    </source>
</evidence>
<dbReference type="Proteomes" id="UP001054837">
    <property type="component" value="Unassembled WGS sequence"/>
</dbReference>
<keyword evidence="2" id="KW-1185">Reference proteome</keyword>
<gene>
    <name evidence="1" type="ORF">CDAR_252911</name>
</gene>